<protein>
    <submittedName>
        <fullName evidence="2">DUF4440 domain-containing protein</fullName>
    </submittedName>
</protein>
<dbReference type="SUPFAM" id="SSF54427">
    <property type="entry name" value="NTF2-like"/>
    <property type="match status" value="1"/>
</dbReference>
<dbReference type="GO" id="GO:0005516">
    <property type="term" value="F:calmodulin binding"/>
    <property type="evidence" value="ECO:0007669"/>
    <property type="project" value="InterPro"/>
</dbReference>
<organism evidence="2 3">
    <name type="scientific">Brasilonema sennae CENA114</name>
    <dbReference type="NCBI Taxonomy" id="415709"/>
    <lineage>
        <taxon>Bacteria</taxon>
        <taxon>Bacillati</taxon>
        <taxon>Cyanobacteriota</taxon>
        <taxon>Cyanophyceae</taxon>
        <taxon>Nostocales</taxon>
        <taxon>Scytonemataceae</taxon>
        <taxon>Brasilonema</taxon>
        <taxon>Bromeliae group (in: Brasilonema)</taxon>
    </lineage>
</organism>
<dbReference type="KEGG" id="bsen:DP114_21840"/>
<dbReference type="AlphaFoldDB" id="A0A856MG54"/>
<dbReference type="Pfam" id="PF08332">
    <property type="entry name" value="CaMKII_AD"/>
    <property type="match status" value="1"/>
</dbReference>
<dbReference type="EMBL" id="CP030118">
    <property type="protein sequence ID" value="QDL10183.1"/>
    <property type="molecule type" value="Genomic_DNA"/>
</dbReference>
<accession>A0A856MG54</accession>
<keyword evidence="3" id="KW-1185">Reference proteome</keyword>
<dbReference type="InterPro" id="IPR016887">
    <property type="entry name" value="UCP028470_steroid_isom-rel"/>
</dbReference>
<feature type="domain" description="Calcium/calmodulin-dependent protein kinase II association-domain" evidence="1">
    <location>
        <begin position="53"/>
        <end position="174"/>
    </location>
</feature>
<gene>
    <name evidence="2" type="ORF">DP114_21840</name>
</gene>
<dbReference type="PIRSF" id="PIRSF028470">
    <property type="entry name" value="UCP028470"/>
    <property type="match status" value="1"/>
</dbReference>
<evidence type="ECO:0000313" key="3">
    <source>
        <dbReference type="Proteomes" id="UP000503129"/>
    </source>
</evidence>
<dbReference type="NCBIfam" id="TIGR02246">
    <property type="entry name" value="SgcJ/EcaC family oxidoreductase"/>
    <property type="match status" value="1"/>
</dbReference>
<dbReference type="Gene3D" id="3.10.450.50">
    <property type="match status" value="1"/>
</dbReference>
<proteinExistence type="predicted"/>
<dbReference type="InterPro" id="IPR013543">
    <property type="entry name" value="Ca/CaM-dep_prot_kinase-assoc"/>
</dbReference>
<evidence type="ECO:0000313" key="2">
    <source>
        <dbReference type="EMBL" id="QDL10183.1"/>
    </source>
</evidence>
<dbReference type="InterPro" id="IPR032710">
    <property type="entry name" value="NTF2-like_dom_sf"/>
</dbReference>
<dbReference type="GO" id="GO:0004683">
    <property type="term" value="F:calcium/calmodulin-dependent protein kinase activity"/>
    <property type="evidence" value="ECO:0007669"/>
    <property type="project" value="InterPro"/>
</dbReference>
<dbReference type="Proteomes" id="UP000503129">
    <property type="component" value="Chromosome"/>
</dbReference>
<evidence type="ECO:0000259" key="1">
    <source>
        <dbReference type="Pfam" id="PF08332"/>
    </source>
</evidence>
<sequence length="175" mass="19828">MFKFNKQLSALALLTMTSVGETMLTVAKASAQTQSYRTAASTTLQQVAVGPKERDIAALFDKWNAALQTENPDEVVKLYAKDGVLLPTVSNKVRNTHSQMRDYFEHFLKYKPKGTILEQNVRVIDKLFAINSGVYSFNIIKNDKPEKIVARYSFVYRHDGNDWLIVDHHSSAMPE</sequence>
<name>A0A856MG54_9CYAN</name>
<reference evidence="2 3" key="1">
    <citation type="submission" date="2018-06" db="EMBL/GenBank/DDBJ databases">
        <title>Comparative genomics of Brasilonema spp. strains.</title>
        <authorList>
            <person name="Alvarenga D.O."/>
            <person name="Fiore M.F."/>
            <person name="Varani A.M."/>
        </authorList>
    </citation>
    <scope>NUCLEOTIDE SEQUENCE [LARGE SCALE GENOMIC DNA]</scope>
    <source>
        <strain evidence="2 3">CENA114</strain>
    </source>
</reference>
<dbReference type="RefSeq" id="WP_171977096.1">
    <property type="nucleotide sequence ID" value="NZ_CAWOXK010000001.1"/>
</dbReference>
<dbReference type="InterPro" id="IPR011944">
    <property type="entry name" value="Steroid_delta5-4_isomerase"/>
</dbReference>